<feature type="domain" description="Exportin-1/Importin-beta-like" evidence="7">
    <location>
        <begin position="107"/>
        <end position="240"/>
    </location>
</feature>
<evidence type="ECO:0000256" key="6">
    <source>
        <dbReference type="ARBA" id="ARBA00023242"/>
    </source>
</evidence>
<sequence>MGIPTLSPNDLQQASSIVLQLYSGQCTPAQQQLLQHQLFDVQKRVEAWSLIAPFLHHEDPNVQFFGAHTAQVKISRDWDTLPDTDVDVFRESLLNLTGYASVNAYSKVVLRKLYAALVSLALRLCTFNPSRWPNWVLSSSSSLISMGMSSEAALDYLSIVAEEVSRIHLNASIREATSMVSQAVTTSLNQPRRPLSEKLAALKCFEAWIQHVPSSDITTLVPLLLSNLSQSDMFIPSCNVVIEILSSSSLSGGTGTKILTEPILFWLEHQGRLIYDSSLECESLPFTHVYARSWTSPLAGEIDESSRALCKLLVALGDHSISFIATHLPDPRVQTFLRVFMGFSGFPGCTSDPKIPLAKMTISFWTYFGEALLDADFFSDTEGAQMSIVHQVYAELVGILQRKSRWPPPSVLKSWSNDQIDVFIAYRRDIGEAVLNAYYIIRDETLRILVEPIVRDLLTKKPSDIVWEDVEASLYCVKSAQDAVPLQSNAYLSRLFGALERFPEAGNHLVRQTALSLIGEYATWFTSQDASILLRCISFVVVAVRDPTISFIAASALKQLCDANRTQLAPHIASFAELYASSVSIPDFERAKIIEAISSVIQALHPEQAIAPTEVIVRPVVEQWQMLSTAHQGVSGGVRTHHSIERGRNALSIVQLRDAILNLLGRTMSLWSAVPEIADVLSELIKFITALPSEATLISLPPGPVLELVCMAADRQLTAVWLNLASRLVVQLDPPSFISLKPEPGGQVRNLVDQAAQSLVISSLRSLGTPGAMETNPDLVQAFFACMDEITRTFLHAMVILPAELSSGVLRCAIQSLSLQERYSLVGSCKFLVCRIIHVMTEQLTKCLLVKVTYIKGSMEDAENLEPARACLRLHGQEMLGALVLGIVGEAPRSSVPNLATVLATLVAKLPSESREWLHHSMLSERLIRNARINQATKDAFVKAIVSSRSTQKTLTAANELSLIGRGLNGTSYAAGQLL</sequence>
<evidence type="ECO:0000256" key="3">
    <source>
        <dbReference type="ARBA" id="ARBA00022448"/>
    </source>
</evidence>
<gene>
    <name evidence="8" type="ORF">BS47DRAFT_1393254</name>
</gene>
<evidence type="ECO:0000259" key="7">
    <source>
        <dbReference type="Pfam" id="PF08389"/>
    </source>
</evidence>
<dbReference type="Pfam" id="PF08389">
    <property type="entry name" value="Xpo1"/>
    <property type="match status" value="1"/>
</dbReference>
<comment type="subcellular location">
    <subcellularLocation>
        <location evidence="1">Nucleus</location>
    </subcellularLocation>
</comment>
<keyword evidence="3" id="KW-0813">Transport</keyword>
<keyword evidence="6" id="KW-0539">Nucleus</keyword>
<dbReference type="GO" id="GO:0006606">
    <property type="term" value="P:protein import into nucleus"/>
    <property type="evidence" value="ECO:0007669"/>
    <property type="project" value="TreeGrafter"/>
</dbReference>
<dbReference type="GO" id="GO:0005737">
    <property type="term" value="C:cytoplasm"/>
    <property type="evidence" value="ECO:0007669"/>
    <property type="project" value="TreeGrafter"/>
</dbReference>
<evidence type="ECO:0000256" key="2">
    <source>
        <dbReference type="ARBA" id="ARBA00007991"/>
    </source>
</evidence>
<dbReference type="InterPro" id="IPR013598">
    <property type="entry name" value="Exportin-1/Importin-b-like"/>
</dbReference>
<evidence type="ECO:0000313" key="8">
    <source>
        <dbReference type="EMBL" id="KAF9513538.1"/>
    </source>
</evidence>
<dbReference type="GO" id="GO:0005634">
    <property type="term" value="C:nucleus"/>
    <property type="evidence" value="ECO:0007669"/>
    <property type="project" value="UniProtKB-SubCell"/>
</dbReference>
<dbReference type="PANTHER" id="PTHR12363:SF33">
    <property type="entry name" value="IMPORTIN-13"/>
    <property type="match status" value="1"/>
</dbReference>
<comment type="caution">
    <text evidence="8">The sequence shown here is derived from an EMBL/GenBank/DDBJ whole genome shotgun (WGS) entry which is preliminary data.</text>
</comment>
<keyword evidence="5" id="KW-0653">Protein transport</keyword>
<dbReference type="InterPro" id="IPR011989">
    <property type="entry name" value="ARM-like"/>
</dbReference>
<dbReference type="Pfam" id="PF18806">
    <property type="entry name" value="Importin_rep_3"/>
    <property type="match status" value="1"/>
</dbReference>
<protein>
    <recommendedName>
        <fullName evidence="7">Exportin-1/Importin-beta-like domain-containing protein</fullName>
    </recommendedName>
</protein>
<dbReference type="InterPro" id="IPR057942">
    <property type="entry name" value="TPR_TNPO3_IPO13_3rd"/>
</dbReference>
<keyword evidence="4" id="KW-0677">Repeat</keyword>
<dbReference type="Pfam" id="PF24140">
    <property type="entry name" value="TPR_TNPO3_IPO13_3rd"/>
    <property type="match status" value="1"/>
</dbReference>
<dbReference type="EMBL" id="MU128971">
    <property type="protein sequence ID" value="KAF9513538.1"/>
    <property type="molecule type" value="Genomic_DNA"/>
</dbReference>
<proteinExistence type="inferred from homology"/>
<dbReference type="InterPro" id="IPR040520">
    <property type="entry name" value="Importin_rep_3"/>
</dbReference>
<evidence type="ECO:0000313" key="9">
    <source>
        <dbReference type="Proteomes" id="UP000886523"/>
    </source>
</evidence>
<evidence type="ECO:0000256" key="5">
    <source>
        <dbReference type="ARBA" id="ARBA00022927"/>
    </source>
</evidence>
<dbReference type="AlphaFoldDB" id="A0A9P6AWZ0"/>
<name>A0A9P6AWZ0_9AGAM</name>
<dbReference type="SUPFAM" id="SSF48371">
    <property type="entry name" value="ARM repeat"/>
    <property type="match status" value="1"/>
</dbReference>
<comment type="similarity">
    <text evidence="2">Belongs to the importin beta family.</text>
</comment>
<evidence type="ECO:0000256" key="4">
    <source>
        <dbReference type="ARBA" id="ARBA00022737"/>
    </source>
</evidence>
<dbReference type="PANTHER" id="PTHR12363">
    <property type="entry name" value="TRANSPORTIN 3 AND IMPORTIN 13"/>
    <property type="match status" value="1"/>
</dbReference>
<reference evidence="8" key="1">
    <citation type="journal article" date="2020" name="Nat. Commun.">
        <title>Large-scale genome sequencing of mycorrhizal fungi provides insights into the early evolution of symbiotic traits.</title>
        <authorList>
            <person name="Miyauchi S."/>
            <person name="Kiss E."/>
            <person name="Kuo A."/>
            <person name="Drula E."/>
            <person name="Kohler A."/>
            <person name="Sanchez-Garcia M."/>
            <person name="Morin E."/>
            <person name="Andreopoulos B."/>
            <person name="Barry K.W."/>
            <person name="Bonito G."/>
            <person name="Buee M."/>
            <person name="Carver A."/>
            <person name="Chen C."/>
            <person name="Cichocki N."/>
            <person name="Clum A."/>
            <person name="Culley D."/>
            <person name="Crous P.W."/>
            <person name="Fauchery L."/>
            <person name="Girlanda M."/>
            <person name="Hayes R.D."/>
            <person name="Keri Z."/>
            <person name="LaButti K."/>
            <person name="Lipzen A."/>
            <person name="Lombard V."/>
            <person name="Magnuson J."/>
            <person name="Maillard F."/>
            <person name="Murat C."/>
            <person name="Nolan M."/>
            <person name="Ohm R.A."/>
            <person name="Pangilinan J."/>
            <person name="Pereira M.F."/>
            <person name="Perotto S."/>
            <person name="Peter M."/>
            <person name="Pfister S."/>
            <person name="Riley R."/>
            <person name="Sitrit Y."/>
            <person name="Stielow J.B."/>
            <person name="Szollosi G."/>
            <person name="Zifcakova L."/>
            <person name="Stursova M."/>
            <person name="Spatafora J.W."/>
            <person name="Tedersoo L."/>
            <person name="Vaario L.M."/>
            <person name="Yamada A."/>
            <person name="Yan M."/>
            <person name="Wang P."/>
            <person name="Xu J."/>
            <person name="Bruns T."/>
            <person name="Baldrian P."/>
            <person name="Vilgalys R."/>
            <person name="Dunand C."/>
            <person name="Henrissat B."/>
            <person name="Grigoriev I.V."/>
            <person name="Hibbett D."/>
            <person name="Nagy L.G."/>
            <person name="Martin F.M."/>
        </authorList>
    </citation>
    <scope>NUCLEOTIDE SEQUENCE</scope>
    <source>
        <strain evidence="8">UP504</strain>
    </source>
</reference>
<organism evidence="8 9">
    <name type="scientific">Hydnum rufescens UP504</name>
    <dbReference type="NCBI Taxonomy" id="1448309"/>
    <lineage>
        <taxon>Eukaryota</taxon>
        <taxon>Fungi</taxon>
        <taxon>Dikarya</taxon>
        <taxon>Basidiomycota</taxon>
        <taxon>Agaricomycotina</taxon>
        <taxon>Agaricomycetes</taxon>
        <taxon>Cantharellales</taxon>
        <taxon>Hydnaceae</taxon>
        <taxon>Hydnum</taxon>
    </lineage>
</organism>
<accession>A0A9P6AWZ0</accession>
<dbReference type="InterPro" id="IPR051345">
    <property type="entry name" value="Importin_beta-like_NTR"/>
</dbReference>
<dbReference type="Gene3D" id="1.25.10.10">
    <property type="entry name" value="Leucine-rich Repeat Variant"/>
    <property type="match status" value="1"/>
</dbReference>
<dbReference type="Proteomes" id="UP000886523">
    <property type="component" value="Unassembled WGS sequence"/>
</dbReference>
<dbReference type="InterPro" id="IPR016024">
    <property type="entry name" value="ARM-type_fold"/>
</dbReference>
<evidence type="ECO:0000256" key="1">
    <source>
        <dbReference type="ARBA" id="ARBA00004123"/>
    </source>
</evidence>
<dbReference type="OrthoDB" id="2016913at2759"/>
<keyword evidence="9" id="KW-1185">Reference proteome</keyword>